<evidence type="ECO:0000313" key="1">
    <source>
        <dbReference type="EMBL" id="BAD23355.1"/>
    </source>
</evidence>
<dbReference type="EMBL" id="AP005534">
    <property type="protein sequence ID" value="BAD23355.1"/>
    <property type="molecule type" value="Genomic_DNA"/>
</dbReference>
<reference evidence="2" key="1">
    <citation type="journal article" date="2005" name="Nature">
        <title>The map-based sequence of the rice genome.</title>
        <authorList>
            <consortium name="International rice genome sequencing project (IRGSP)"/>
            <person name="Matsumoto T."/>
            <person name="Wu J."/>
            <person name="Kanamori H."/>
            <person name="Katayose Y."/>
            <person name="Fujisawa M."/>
            <person name="Namiki N."/>
            <person name="Mizuno H."/>
            <person name="Yamamoto K."/>
            <person name="Antonio B.A."/>
            <person name="Baba T."/>
            <person name="Sakata K."/>
            <person name="Nagamura Y."/>
            <person name="Aoki H."/>
            <person name="Arikawa K."/>
            <person name="Arita K."/>
            <person name="Bito T."/>
            <person name="Chiden Y."/>
            <person name="Fujitsuka N."/>
            <person name="Fukunaka R."/>
            <person name="Hamada M."/>
            <person name="Harada C."/>
            <person name="Hayashi A."/>
            <person name="Hijishita S."/>
            <person name="Honda M."/>
            <person name="Hosokawa S."/>
            <person name="Ichikawa Y."/>
            <person name="Idonuma A."/>
            <person name="Iijima M."/>
            <person name="Ikeda M."/>
            <person name="Ikeno M."/>
            <person name="Ito K."/>
            <person name="Ito S."/>
            <person name="Ito T."/>
            <person name="Ito Y."/>
            <person name="Ito Y."/>
            <person name="Iwabuchi A."/>
            <person name="Kamiya K."/>
            <person name="Karasawa W."/>
            <person name="Kurita K."/>
            <person name="Katagiri S."/>
            <person name="Kikuta A."/>
            <person name="Kobayashi H."/>
            <person name="Kobayashi N."/>
            <person name="Machita K."/>
            <person name="Maehara T."/>
            <person name="Masukawa M."/>
            <person name="Mizubayashi T."/>
            <person name="Mukai Y."/>
            <person name="Nagasaki H."/>
            <person name="Nagata Y."/>
            <person name="Naito S."/>
            <person name="Nakashima M."/>
            <person name="Nakama Y."/>
            <person name="Nakamichi Y."/>
            <person name="Nakamura M."/>
            <person name="Meguro A."/>
            <person name="Negishi M."/>
            <person name="Ohta I."/>
            <person name="Ohta T."/>
            <person name="Okamoto M."/>
            <person name="Ono N."/>
            <person name="Saji S."/>
            <person name="Sakaguchi M."/>
            <person name="Sakai K."/>
            <person name="Shibata M."/>
            <person name="Shimokawa T."/>
            <person name="Song J."/>
            <person name="Takazaki Y."/>
            <person name="Terasawa K."/>
            <person name="Tsugane M."/>
            <person name="Tsuji K."/>
            <person name="Ueda S."/>
            <person name="Waki K."/>
            <person name="Yamagata H."/>
            <person name="Yamamoto M."/>
            <person name="Yamamoto S."/>
            <person name="Yamane H."/>
            <person name="Yoshiki S."/>
            <person name="Yoshihara R."/>
            <person name="Yukawa K."/>
            <person name="Zhong H."/>
            <person name="Yano M."/>
            <person name="Yuan Q."/>
            <person name="Ouyang S."/>
            <person name="Liu J."/>
            <person name="Jones K.M."/>
            <person name="Gansberger K."/>
            <person name="Moffat K."/>
            <person name="Hill J."/>
            <person name="Bera J."/>
            <person name="Fadrosh D."/>
            <person name="Jin S."/>
            <person name="Johri S."/>
            <person name="Kim M."/>
            <person name="Overton L."/>
            <person name="Reardon M."/>
            <person name="Tsitrin T."/>
            <person name="Vuong H."/>
            <person name="Weaver B."/>
            <person name="Ciecko A."/>
            <person name="Tallon L."/>
            <person name="Jackson J."/>
            <person name="Pai G."/>
            <person name="Aken S.V."/>
            <person name="Utterback T."/>
            <person name="Reidmuller S."/>
            <person name="Feldblyum T."/>
            <person name="Hsiao J."/>
            <person name="Zismann V."/>
            <person name="Iobst S."/>
            <person name="de Vazeille A.R."/>
            <person name="Buell C.R."/>
            <person name="Ying K."/>
            <person name="Li Y."/>
            <person name="Lu T."/>
            <person name="Huang Y."/>
            <person name="Zhao Q."/>
            <person name="Feng Q."/>
            <person name="Zhang L."/>
            <person name="Zhu J."/>
            <person name="Weng Q."/>
            <person name="Mu J."/>
            <person name="Lu Y."/>
            <person name="Fan D."/>
            <person name="Liu Y."/>
            <person name="Guan J."/>
            <person name="Zhang Y."/>
            <person name="Yu S."/>
            <person name="Liu X."/>
            <person name="Zhang Y."/>
            <person name="Hong G."/>
            <person name="Han B."/>
            <person name="Choisne N."/>
            <person name="Demange N."/>
            <person name="Orjeda G."/>
            <person name="Samain S."/>
            <person name="Cattolico L."/>
            <person name="Pelletier E."/>
            <person name="Couloux A."/>
            <person name="Segurens B."/>
            <person name="Wincker P."/>
            <person name="D'Hont A."/>
            <person name="Scarpelli C."/>
            <person name="Weissenbach J."/>
            <person name="Salanoubat M."/>
            <person name="Quetier F."/>
            <person name="Yu Y."/>
            <person name="Kim H.R."/>
            <person name="Rambo T."/>
            <person name="Currie J."/>
            <person name="Collura K."/>
            <person name="Luo M."/>
            <person name="Yang T."/>
            <person name="Ammiraju J.S.S."/>
            <person name="Engler F."/>
            <person name="Soderlund C."/>
            <person name="Wing R.A."/>
            <person name="Palmer L.E."/>
            <person name="de la Bastide M."/>
            <person name="Spiegel L."/>
            <person name="Nascimento L."/>
            <person name="Zutavern T."/>
            <person name="O'Shaughnessy A."/>
            <person name="Dike S."/>
            <person name="Dedhia N."/>
            <person name="Preston R."/>
            <person name="Balija V."/>
            <person name="McCombie W.R."/>
            <person name="Chow T."/>
            <person name="Chen H."/>
            <person name="Chung M."/>
            <person name="Chen C."/>
            <person name="Shaw J."/>
            <person name="Wu H."/>
            <person name="Hsiao K."/>
            <person name="Chao Y."/>
            <person name="Chu M."/>
            <person name="Cheng C."/>
            <person name="Hour A."/>
            <person name="Lee P."/>
            <person name="Lin S."/>
            <person name="Lin Y."/>
            <person name="Liou J."/>
            <person name="Liu S."/>
            <person name="Hsing Y."/>
            <person name="Raghuvanshi S."/>
            <person name="Mohanty A."/>
            <person name="Bharti A.K."/>
            <person name="Gaur A."/>
            <person name="Gupta V."/>
            <person name="Kumar D."/>
            <person name="Ravi V."/>
            <person name="Vij S."/>
            <person name="Kapur A."/>
            <person name="Khurana P."/>
            <person name="Khurana P."/>
            <person name="Khurana J.P."/>
            <person name="Tyagi A.K."/>
            <person name="Gaikwad K."/>
            <person name="Singh A."/>
            <person name="Dalal V."/>
            <person name="Srivastava S."/>
            <person name="Dixit A."/>
            <person name="Pal A.K."/>
            <person name="Ghazi I.A."/>
            <person name="Yadav M."/>
            <person name="Pandit A."/>
            <person name="Bhargava A."/>
            <person name="Sureshbabu K."/>
            <person name="Batra K."/>
            <person name="Sharma T.R."/>
            <person name="Mohapatra T."/>
            <person name="Singh N.K."/>
            <person name="Messing J."/>
            <person name="Nelson A.B."/>
            <person name="Fuks G."/>
            <person name="Kavchok S."/>
            <person name="Keizer G."/>
            <person name="Linton E."/>
            <person name="Llaca V."/>
            <person name="Song R."/>
            <person name="Tanyolac B."/>
            <person name="Young S."/>
            <person name="Ho-Il K."/>
            <person name="Hahn J.H."/>
            <person name="Sangsakoo G."/>
            <person name="Vanavichit A."/>
            <person name="de Mattos Luiz.A.T."/>
            <person name="Zimmer P.D."/>
            <person name="Malone G."/>
            <person name="Dellagostin O."/>
            <person name="de Oliveira A.C."/>
            <person name="Bevan M."/>
            <person name="Bancroft I."/>
            <person name="Minx P."/>
            <person name="Cordum H."/>
            <person name="Wilson R."/>
            <person name="Cheng Z."/>
            <person name="Jin W."/>
            <person name="Jiang J."/>
            <person name="Leong S.A."/>
            <person name="Iwama H."/>
            <person name="Gojobori T."/>
            <person name="Itoh T."/>
            <person name="Niimura Y."/>
            <person name="Fujii Y."/>
            <person name="Habara T."/>
            <person name="Sakai H."/>
            <person name="Sato Y."/>
            <person name="Wilson G."/>
            <person name="Kumar K."/>
            <person name="McCouch S."/>
            <person name="Juretic N."/>
            <person name="Hoen D."/>
            <person name="Wright S."/>
            <person name="Bruskiewich R."/>
            <person name="Bureau T."/>
            <person name="Miyao A."/>
            <person name="Hirochika H."/>
            <person name="Nishikawa T."/>
            <person name="Kadowaki K."/>
            <person name="Sugiura M."/>
            <person name="Burr B."/>
            <person name="Sasaki T."/>
        </authorList>
    </citation>
    <scope>NUCLEOTIDE SEQUENCE [LARGE SCALE GENOMIC DNA]</scope>
    <source>
        <strain evidence="2">cv. Nipponbare</strain>
    </source>
</reference>
<gene>
    <name evidence="1" type="primary">OSJNBa0030M21.11</name>
</gene>
<accession>A0A0P0VHX3</accession>
<evidence type="ECO:0000313" key="2">
    <source>
        <dbReference type="Proteomes" id="UP000000763"/>
    </source>
</evidence>
<organism evidence="1 2">
    <name type="scientific">Oryza sativa subsp. japonica</name>
    <name type="common">Rice</name>
    <dbReference type="NCBI Taxonomy" id="39947"/>
    <lineage>
        <taxon>Eukaryota</taxon>
        <taxon>Viridiplantae</taxon>
        <taxon>Streptophyta</taxon>
        <taxon>Embryophyta</taxon>
        <taxon>Tracheophyta</taxon>
        <taxon>Spermatophyta</taxon>
        <taxon>Magnoliopsida</taxon>
        <taxon>Liliopsida</taxon>
        <taxon>Poales</taxon>
        <taxon>Poaceae</taxon>
        <taxon>BOP clade</taxon>
        <taxon>Oryzoideae</taxon>
        <taxon>Oryzeae</taxon>
        <taxon>Oryzinae</taxon>
        <taxon>Oryza</taxon>
        <taxon>Oryza sativa</taxon>
    </lineage>
</organism>
<sequence>MVVVDDVKSKSIGISPYLFASKALAKDGVLGGKKKASTPSPFRSFSGSLPVVGVQLKRAADVRLFLSQLDRHMMDIVSVLAGIVFLPTIEEKFALVICSISYESLAPTMVVNLVSNANHGSSAPAVAVREDPTIADVVVART</sequence>
<proteinExistence type="predicted"/>
<protein>
    <submittedName>
        <fullName evidence="1">Uncharacterized protein</fullName>
    </submittedName>
</protein>
<dbReference type="AlphaFoldDB" id="A0A0P0VHX3"/>
<dbReference type="Proteomes" id="UP000000763">
    <property type="component" value="Chromosome 2"/>
</dbReference>
<reference evidence="2" key="2">
    <citation type="journal article" date="2008" name="Nucleic Acids Res.">
        <title>The rice annotation project database (RAP-DB): 2008 update.</title>
        <authorList>
            <consortium name="The rice annotation project (RAP)"/>
        </authorList>
    </citation>
    <scope>GENOME REANNOTATION</scope>
    <source>
        <strain evidence="2">cv. Nipponbare</strain>
    </source>
</reference>
<name>A0A0P0VHX3_ORYSJ</name>